<dbReference type="AlphaFoldDB" id="A0AB34JP42"/>
<dbReference type="PROSITE" id="PS00107">
    <property type="entry name" value="PROTEIN_KINASE_ATP"/>
    <property type="match status" value="1"/>
</dbReference>
<dbReference type="SMART" id="SM00220">
    <property type="entry name" value="S_TKc"/>
    <property type="match status" value="1"/>
</dbReference>
<dbReference type="Gene3D" id="1.10.510.10">
    <property type="entry name" value="Transferase(Phosphotransferase) domain 1"/>
    <property type="match status" value="1"/>
</dbReference>
<dbReference type="InterPro" id="IPR051131">
    <property type="entry name" value="NEK_Ser/Thr_kinase_NIMA"/>
</dbReference>
<evidence type="ECO:0000256" key="1">
    <source>
        <dbReference type="ARBA" id="ARBA00012513"/>
    </source>
</evidence>
<feature type="region of interest" description="Disordered" evidence="10">
    <location>
        <begin position="780"/>
        <end position="799"/>
    </location>
</feature>
<feature type="region of interest" description="Disordered" evidence="10">
    <location>
        <begin position="618"/>
        <end position="769"/>
    </location>
</feature>
<dbReference type="FunFam" id="3.30.200.20:FF:000631">
    <property type="entry name" value="Serine/threonine-protein kinase NEK"/>
    <property type="match status" value="1"/>
</dbReference>
<comment type="catalytic activity">
    <reaction evidence="8">
        <text>L-seryl-[protein] + ATP = O-phospho-L-seryl-[protein] + ADP + H(+)</text>
        <dbReference type="Rhea" id="RHEA:17989"/>
        <dbReference type="Rhea" id="RHEA-COMP:9863"/>
        <dbReference type="Rhea" id="RHEA-COMP:11604"/>
        <dbReference type="ChEBI" id="CHEBI:15378"/>
        <dbReference type="ChEBI" id="CHEBI:29999"/>
        <dbReference type="ChEBI" id="CHEBI:30616"/>
        <dbReference type="ChEBI" id="CHEBI:83421"/>
        <dbReference type="ChEBI" id="CHEBI:456216"/>
        <dbReference type="EC" id="2.7.11.1"/>
    </reaction>
</comment>
<feature type="compositionally biased region" description="Basic and acidic residues" evidence="10">
    <location>
        <begin position="731"/>
        <end position="748"/>
    </location>
</feature>
<dbReference type="EC" id="2.7.11.1" evidence="1"/>
<keyword evidence="3" id="KW-0808">Transferase</keyword>
<accession>A0AB34JP42</accession>
<feature type="compositionally biased region" description="Basic and acidic residues" evidence="10">
    <location>
        <begin position="500"/>
        <end position="536"/>
    </location>
</feature>
<evidence type="ECO:0000256" key="7">
    <source>
        <dbReference type="ARBA" id="ARBA00047899"/>
    </source>
</evidence>
<feature type="compositionally biased region" description="Pro residues" evidence="10">
    <location>
        <begin position="550"/>
        <end position="570"/>
    </location>
</feature>
<dbReference type="PANTHER" id="PTHR44899">
    <property type="entry name" value="CAMK FAMILY PROTEIN KINASE"/>
    <property type="match status" value="1"/>
</dbReference>
<evidence type="ECO:0000256" key="8">
    <source>
        <dbReference type="ARBA" id="ARBA00048679"/>
    </source>
</evidence>
<dbReference type="PROSITE" id="PS50011">
    <property type="entry name" value="PROTEIN_KINASE_DOM"/>
    <property type="match status" value="1"/>
</dbReference>
<feature type="region of interest" description="Disordered" evidence="10">
    <location>
        <begin position="377"/>
        <end position="483"/>
    </location>
</feature>
<dbReference type="PANTHER" id="PTHR44899:SF3">
    <property type="entry name" value="SERINE_THREONINE-PROTEIN KINASE NEK1"/>
    <property type="match status" value="1"/>
</dbReference>
<feature type="region of interest" description="Disordered" evidence="10">
    <location>
        <begin position="500"/>
        <end position="587"/>
    </location>
</feature>
<gene>
    <name evidence="12" type="ORF">AB1Y20_017778</name>
</gene>
<dbReference type="CDD" id="cd08215">
    <property type="entry name" value="STKc_Nek"/>
    <property type="match status" value="1"/>
</dbReference>
<feature type="domain" description="Protein kinase" evidence="11">
    <location>
        <begin position="4"/>
        <end position="260"/>
    </location>
</feature>
<dbReference type="EMBL" id="JBGBPQ010000006">
    <property type="protein sequence ID" value="KAL1522808.1"/>
    <property type="molecule type" value="Genomic_DNA"/>
</dbReference>
<evidence type="ECO:0000256" key="3">
    <source>
        <dbReference type="ARBA" id="ARBA00022679"/>
    </source>
</evidence>
<keyword evidence="4 9" id="KW-0547">Nucleotide-binding</keyword>
<comment type="catalytic activity">
    <reaction evidence="7">
        <text>L-threonyl-[protein] + ATP = O-phospho-L-threonyl-[protein] + ADP + H(+)</text>
        <dbReference type="Rhea" id="RHEA:46608"/>
        <dbReference type="Rhea" id="RHEA-COMP:11060"/>
        <dbReference type="Rhea" id="RHEA-COMP:11605"/>
        <dbReference type="ChEBI" id="CHEBI:15378"/>
        <dbReference type="ChEBI" id="CHEBI:30013"/>
        <dbReference type="ChEBI" id="CHEBI:30616"/>
        <dbReference type="ChEBI" id="CHEBI:61977"/>
        <dbReference type="ChEBI" id="CHEBI:456216"/>
        <dbReference type="EC" id="2.7.11.1"/>
    </reaction>
</comment>
<reference evidence="12 13" key="1">
    <citation type="journal article" date="2024" name="Science">
        <title>Giant polyketide synthase enzymes in the biosynthesis of giant marine polyether toxins.</title>
        <authorList>
            <person name="Fallon T.R."/>
            <person name="Shende V.V."/>
            <person name="Wierzbicki I.H."/>
            <person name="Pendleton A.L."/>
            <person name="Watervoot N.F."/>
            <person name="Auber R.P."/>
            <person name="Gonzalez D.J."/>
            <person name="Wisecaver J.H."/>
            <person name="Moore B.S."/>
        </authorList>
    </citation>
    <scope>NUCLEOTIDE SEQUENCE [LARGE SCALE GENOMIC DNA]</scope>
    <source>
        <strain evidence="12 13">12B1</strain>
    </source>
</reference>
<evidence type="ECO:0000256" key="10">
    <source>
        <dbReference type="SAM" id="MobiDB-lite"/>
    </source>
</evidence>
<keyword evidence="5" id="KW-0418">Kinase</keyword>
<evidence type="ECO:0000256" key="9">
    <source>
        <dbReference type="PROSITE-ProRule" id="PRU10141"/>
    </source>
</evidence>
<organism evidence="12 13">
    <name type="scientific">Prymnesium parvum</name>
    <name type="common">Toxic golden alga</name>
    <dbReference type="NCBI Taxonomy" id="97485"/>
    <lineage>
        <taxon>Eukaryota</taxon>
        <taxon>Haptista</taxon>
        <taxon>Haptophyta</taxon>
        <taxon>Prymnesiophyceae</taxon>
        <taxon>Prymnesiales</taxon>
        <taxon>Prymnesiaceae</taxon>
        <taxon>Prymnesium</taxon>
    </lineage>
</organism>
<feature type="binding site" evidence="9">
    <location>
        <position position="34"/>
    </location>
    <ligand>
        <name>ATP</name>
        <dbReference type="ChEBI" id="CHEBI:30616"/>
    </ligand>
</feature>
<feature type="region of interest" description="Disordered" evidence="10">
    <location>
        <begin position="329"/>
        <end position="363"/>
    </location>
</feature>
<dbReference type="InterPro" id="IPR017441">
    <property type="entry name" value="Protein_kinase_ATP_BS"/>
</dbReference>
<feature type="compositionally biased region" description="Basic and acidic residues" evidence="10">
    <location>
        <begin position="377"/>
        <end position="458"/>
    </location>
</feature>
<protein>
    <recommendedName>
        <fullName evidence="1">non-specific serine/threonine protein kinase</fullName>
        <ecNumber evidence="1">2.7.11.1</ecNumber>
    </recommendedName>
</protein>
<dbReference type="Gene3D" id="3.30.200.20">
    <property type="entry name" value="Phosphorylase Kinase, domain 1"/>
    <property type="match status" value="1"/>
</dbReference>
<feature type="compositionally biased region" description="Basic and acidic residues" evidence="10">
    <location>
        <begin position="625"/>
        <end position="642"/>
    </location>
</feature>
<dbReference type="InterPro" id="IPR011009">
    <property type="entry name" value="Kinase-like_dom_sf"/>
</dbReference>
<keyword evidence="6 9" id="KW-0067">ATP-binding</keyword>
<evidence type="ECO:0000313" key="13">
    <source>
        <dbReference type="Proteomes" id="UP001515480"/>
    </source>
</evidence>
<keyword evidence="2" id="KW-0723">Serine/threonine-protein kinase</keyword>
<name>A0AB34JP42_PRYPA</name>
<dbReference type="InterPro" id="IPR008271">
    <property type="entry name" value="Ser/Thr_kinase_AS"/>
</dbReference>
<sequence>MDRYRRVKIIGKGAFGAAVLVQARNDPRQQYVIKQVDVTRLKPKEREEAKKEIKLLASFAHPNIVKYRDSFLEQGMLNIVMDYAEGGDLHGLIKEQNSKLLPEERVLDYFVQLCLAMKHVHDRKVLHRDIKSQNIFLTQNRRVLKLGDFGIARVLNNTAELARTACGTPYYMSPEICDNKPYNDKSDVWSMGCLLYELASLKCPFDARDMRGLVIKILRGAYPPLPRTFSLDLTGLVAKCLCRQPSQRPSVNDLLAMPLIRARIERFLSEAQQAHEFSHTVLHKNPANNHQHPAMPAVLADNGGAAEIDARRRDDEARLRREEAERAAFEMRKQEEETRRLREEAERARRARDEEARKAREDEARRLRAEAARMQAERDALRRQREEADRAERRAREEAERAAAREESARLAKRREEEARRRGEEAERRMREERRQRQEAERRRGRREGGQRMEEQRQRRAAQGNDLSPFDGFDVHAVSPDYERLQRQRRLLQERRDELARLREEEEARVRAERSEDQERRQRGREVGEALRRGGAEDAIGVTKPSIAMWPPPNAAPSAPPQQPRRPAPPRGYGEVQPVERAPSSAAEVLAARDARKRAELEAQEAAAREAGRRVWEENQAAARRNREQLEGEGAGRVERQRSPMGPAVVAAQRAVEEVVPPERPVANKPQVHQISAAERRQQYHDAKAAAERNRLRVLGDMGEPVQLVRERDEAAAGPGLAPKVPPALAKKLDRRNSGRDARKRVSEEVAEEPQAARPSDALQQTDEGRFVWPDAAEQYTDEFEIDSSTAEEYASEGSRKEELAYSELLETMRELAVNPSAAAADGAVGMDGDEHQQDEDLVAAGVMSGIDEAPEDELQALMEEESPSAPSIRRLLVAQLGHETFAAAHARLQNVVEEEDDDVLVNDLQDILGPGKLKLLPMILKLIFLEEQKIG</sequence>
<proteinExistence type="predicted"/>
<dbReference type="Proteomes" id="UP001515480">
    <property type="component" value="Unassembled WGS sequence"/>
</dbReference>
<keyword evidence="13" id="KW-1185">Reference proteome</keyword>
<dbReference type="PROSITE" id="PS00108">
    <property type="entry name" value="PROTEIN_KINASE_ST"/>
    <property type="match status" value="1"/>
</dbReference>
<evidence type="ECO:0000256" key="2">
    <source>
        <dbReference type="ARBA" id="ARBA00022527"/>
    </source>
</evidence>
<dbReference type="GO" id="GO:0004674">
    <property type="term" value="F:protein serine/threonine kinase activity"/>
    <property type="evidence" value="ECO:0007669"/>
    <property type="project" value="UniProtKB-KW"/>
</dbReference>
<dbReference type="Pfam" id="PF00069">
    <property type="entry name" value="Pkinase"/>
    <property type="match status" value="1"/>
</dbReference>
<comment type="caution">
    <text evidence="12">The sequence shown here is derived from an EMBL/GenBank/DDBJ whole genome shotgun (WGS) entry which is preliminary data.</text>
</comment>
<dbReference type="GO" id="GO:0005524">
    <property type="term" value="F:ATP binding"/>
    <property type="evidence" value="ECO:0007669"/>
    <property type="project" value="UniProtKB-UniRule"/>
</dbReference>
<dbReference type="SUPFAM" id="SSF56112">
    <property type="entry name" value="Protein kinase-like (PK-like)"/>
    <property type="match status" value="1"/>
</dbReference>
<evidence type="ECO:0000259" key="11">
    <source>
        <dbReference type="PROSITE" id="PS50011"/>
    </source>
</evidence>
<feature type="compositionally biased region" description="Basic and acidic residues" evidence="10">
    <location>
        <begin position="678"/>
        <end position="695"/>
    </location>
</feature>
<evidence type="ECO:0000256" key="6">
    <source>
        <dbReference type="ARBA" id="ARBA00022840"/>
    </source>
</evidence>
<dbReference type="FunFam" id="1.10.510.10:FF:000172">
    <property type="entry name" value="serine/threonine-protein kinase Nek1 isoform X1"/>
    <property type="match status" value="1"/>
</dbReference>
<dbReference type="InterPro" id="IPR000719">
    <property type="entry name" value="Prot_kinase_dom"/>
</dbReference>
<evidence type="ECO:0000313" key="12">
    <source>
        <dbReference type="EMBL" id="KAL1522808.1"/>
    </source>
</evidence>
<evidence type="ECO:0000256" key="5">
    <source>
        <dbReference type="ARBA" id="ARBA00022777"/>
    </source>
</evidence>
<evidence type="ECO:0000256" key="4">
    <source>
        <dbReference type="ARBA" id="ARBA00022741"/>
    </source>
</evidence>